<organism evidence="4 5">
    <name type="scientific">Curtobacterium citreum</name>
    <dbReference type="NCBI Taxonomy" id="2036"/>
    <lineage>
        <taxon>Bacteria</taxon>
        <taxon>Bacillati</taxon>
        <taxon>Actinomycetota</taxon>
        <taxon>Actinomycetes</taxon>
        <taxon>Micrococcales</taxon>
        <taxon>Microbacteriaceae</taxon>
        <taxon>Curtobacterium</taxon>
    </lineage>
</organism>
<evidence type="ECO:0000313" key="4">
    <source>
        <dbReference type="EMBL" id="MEK0171843.1"/>
    </source>
</evidence>
<gene>
    <name evidence="4" type="ORF">WMN62_10210</name>
</gene>
<keyword evidence="2" id="KW-0472">Membrane</keyword>
<evidence type="ECO:0000256" key="1">
    <source>
        <dbReference type="SAM" id="MobiDB-lite"/>
    </source>
</evidence>
<reference evidence="4 5" key="1">
    <citation type="submission" date="2024-03" db="EMBL/GenBank/DDBJ databases">
        <title>Whole genomes of four grape xylem sap localized bacterial endophytes.</title>
        <authorList>
            <person name="Kumar G."/>
            <person name="Savka M.A."/>
        </authorList>
    </citation>
    <scope>NUCLEOTIDE SEQUENCE [LARGE SCALE GENOMIC DNA]</scope>
    <source>
        <strain evidence="4 5">RIT_GXS8</strain>
    </source>
</reference>
<evidence type="ECO:0000256" key="2">
    <source>
        <dbReference type="SAM" id="Phobius"/>
    </source>
</evidence>
<keyword evidence="5" id="KW-1185">Reference proteome</keyword>
<dbReference type="Pfam" id="PF13828">
    <property type="entry name" value="DUF4190"/>
    <property type="match status" value="1"/>
</dbReference>
<feature type="compositionally biased region" description="Low complexity" evidence="1">
    <location>
        <begin position="9"/>
        <end position="25"/>
    </location>
</feature>
<feature type="transmembrane region" description="Helical" evidence="2">
    <location>
        <begin position="32"/>
        <end position="58"/>
    </location>
</feature>
<name>A0ABU8YBT3_9MICO</name>
<dbReference type="Proteomes" id="UP001370299">
    <property type="component" value="Unassembled WGS sequence"/>
</dbReference>
<keyword evidence="2" id="KW-1133">Transmembrane helix</keyword>
<feature type="transmembrane region" description="Helical" evidence="2">
    <location>
        <begin position="70"/>
        <end position="99"/>
    </location>
</feature>
<protein>
    <submittedName>
        <fullName evidence="4">DUF4190 domain-containing protein</fullName>
    </submittedName>
</protein>
<evidence type="ECO:0000259" key="3">
    <source>
        <dbReference type="Pfam" id="PF13828"/>
    </source>
</evidence>
<sequence length="107" mass="10548">MTDLAPERSAPATSAPATSAPSTDGTPGLAPLSLLAVVAIALAFVAPIGGVVVGFIARHEVRRSGERGDGLAFAAILIGATLTLFGVLVPGALALSGVIDTTIQSWG</sequence>
<keyword evidence="2" id="KW-0812">Transmembrane</keyword>
<proteinExistence type="predicted"/>
<dbReference type="RefSeq" id="WP_340196774.1">
    <property type="nucleotide sequence ID" value="NZ_JBBKAP010000045.1"/>
</dbReference>
<dbReference type="InterPro" id="IPR025241">
    <property type="entry name" value="DUF4190"/>
</dbReference>
<accession>A0ABU8YBT3</accession>
<feature type="region of interest" description="Disordered" evidence="1">
    <location>
        <begin position="1"/>
        <end position="25"/>
    </location>
</feature>
<dbReference type="EMBL" id="JBBLYY010000049">
    <property type="protein sequence ID" value="MEK0171843.1"/>
    <property type="molecule type" value="Genomic_DNA"/>
</dbReference>
<evidence type="ECO:0000313" key="5">
    <source>
        <dbReference type="Proteomes" id="UP001370299"/>
    </source>
</evidence>
<comment type="caution">
    <text evidence="4">The sequence shown here is derived from an EMBL/GenBank/DDBJ whole genome shotgun (WGS) entry which is preliminary data.</text>
</comment>
<feature type="domain" description="DUF4190" evidence="3">
    <location>
        <begin position="33"/>
        <end position="88"/>
    </location>
</feature>